<reference evidence="2" key="1">
    <citation type="journal article" date="2019" name="Environ. Microbiol.">
        <title>Fungal ecological strategies reflected in gene transcription - a case study of two litter decomposers.</title>
        <authorList>
            <person name="Barbi F."/>
            <person name="Kohler A."/>
            <person name="Barry K."/>
            <person name="Baskaran P."/>
            <person name="Daum C."/>
            <person name="Fauchery L."/>
            <person name="Ihrmark K."/>
            <person name="Kuo A."/>
            <person name="LaButti K."/>
            <person name="Lipzen A."/>
            <person name="Morin E."/>
            <person name="Grigoriev I.V."/>
            <person name="Henrissat B."/>
            <person name="Lindahl B."/>
            <person name="Martin F."/>
        </authorList>
    </citation>
    <scope>NUCLEOTIDE SEQUENCE</scope>
    <source>
        <strain evidence="2">JB14</strain>
    </source>
</reference>
<dbReference type="AlphaFoldDB" id="A0A6A4HJT2"/>
<name>A0A6A4HJT2_9AGAR</name>
<gene>
    <name evidence="2" type="ORF">BT96DRAFT_63314</name>
</gene>
<evidence type="ECO:0000313" key="3">
    <source>
        <dbReference type="Proteomes" id="UP000799118"/>
    </source>
</evidence>
<proteinExistence type="predicted"/>
<keyword evidence="3" id="KW-1185">Reference proteome</keyword>
<dbReference type="EMBL" id="ML769493">
    <property type="protein sequence ID" value="KAE9397718.1"/>
    <property type="molecule type" value="Genomic_DNA"/>
</dbReference>
<organism evidence="2 3">
    <name type="scientific">Gymnopus androsaceus JB14</name>
    <dbReference type="NCBI Taxonomy" id="1447944"/>
    <lineage>
        <taxon>Eukaryota</taxon>
        <taxon>Fungi</taxon>
        <taxon>Dikarya</taxon>
        <taxon>Basidiomycota</taxon>
        <taxon>Agaricomycotina</taxon>
        <taxon>Agaricomycetes</taxon>
        <taxon>Agaricomycetidae</taxon>
        <taxon>Agaricales</taxon>
        <taxon>Marasmiineae</taxon>
        <taxon>Omphalotaceae</taxon>
        <taxon>Gymnopus</taxon>
    </lineage>
</organism>
<dbReference type="OrthoDB" id="3256745at2759"/>
<keyword evidence="1" id="KW-0472">Membrane</keyword>
<protein>
    <submittedName>
        <fullName evidence="2">Uncharacterized protein</fullName>
    </submittedName>
</protein>
<feature type="transmembrane region" description="Helical" evidence="1">
    <location>
        <begin position="89"/>
        <end position="108"/>
    </location>
</feature>
<dbReference type="Proteomes" id="UP000799118">
    <property type="component" value="Unassembled WGS sequence"/>
</dbReference>
<evidence type="ECO:0000313" key="2">
    <source>
        <dbReference type="EMBL" id="KAE9397718.1"/>
    </source>
</evidence>
<feature type="transmembrane region" description="Helical" evidence="1">
    <location>
        <begin position="53"/>
        <end position="77"/>
    </location>
</feature>
<accession>A0A6A4HJT2</accession>
<keyword evidence="1" id="KW-1133">Transmembrane helix</keyword>
<sequence>MVISVPVVASSSPFDTANHRMGVGRPYSTSPFAATPIQVHMNTNSASSTIRSAIWRIIIFQLSFTLILVLASISTLIDVIAHHTQPTPFGTQHVALLLAAWGPVIVFGECFARFPISIHFVWLSPFPLWFYLSIFLVFLDIYASNLVSQDLYPLPGEILCFGSDRPWIRIYSILSIAEFGI</sequence>
<feature type="transmembrane region" description="Helical" evidence="1">
    <location>
        <begin position="120"/>
        <end position="143"/>
    </location>
</feature>
<evidence type="ECO:0000256" key="1">
    <source>
        <dbReference type="SAM" id="Phobius"/>
    </source>
</evidence>
<keyword evidence="1" id="KW-0812">Transmembrane</keyword>